<accession>A0A1D3DS18</accession>
<evidence type="ECO:0000313" key="2">
    <source>
        <dbReference type="EMBL" id="OEJ95117.1"/>
    </source>
</evidence>
<keyword evidence="3" id="KW-1185">Reference proteome</keyword>
<gene>
    <name evidence="2" type="ORF">J116_012090</name>
</gene>
<feature type="compositionally biased region" description="Low complexity" evidence="1">
    <location>
        <begin position="193"/>
        <end position="217"/>
    </location>
</feature>
<sequence>MNKKLAAALSGGAVLVLALSGCSGDEVEDEGKKTEAWAKTFCEQAKPSFQKRAGAQQTIISTAADSKPADVQAADSKAFQDIADSNKALAKAVQNAGVPPVENGEKLQQDAVKELNSSATAYEGLRKQVDALDTKSQQKFADGLKGVADSLKRIEKMDQDALAKLQTGDLRQAMAKQPGCQKVRPSAVPTTTSGPAAKPGGSASPSAGASAKPAESAESAKADESAKPSASASGAPE</sequence>
<evidence type="ECO:0000313" key="3">
    <source>
        <dbReference type="Proteomes" id="UP000095329"/>
    </source>
</evidence>
<protein>
    <submittedName>
        <fullName evidence="2">Small secreted protein</fullName>
    </submittedName>
</protein>
<dbReference type="AlphaFoldDB" id="A0A1D3DS18"/>
<comment type="caution">
    <text evidence="2">The sequence shown here is derived from an EMBL/GenBank/DDBJ whole genome shotgun (WGS) entry which is preliminary data.</text>
</comment>
<dbReference type="STRING" id="1306406.J116_012090"/>
<feature type="compositionally biased region" description="Low complexity" evidence="1">
    <location>
        <begin position="227"/>
        <end position="237"/>
    </location>
</feature>
<dbReference type="PROSITE" id="PS51257">
    <property type="entry name" value="PROKAR_LIPOPROTEIN"/>
    <property type="match status" value="1"/>
</dbReference>
<reference evidence="2 3" key="1">
    <citation type="journal article" date="2013" name="Genome Announc.">
        <title>Genome Sequence of Streptomyces violaceusniger Strain SPC6, a Halotolerant Streptomycete That Exhibits Rapid Growth and Development.</title>
        <authorList>
            <person name="Chen X."/>
            <person name="Zhang B."/>
            <person name="Zhang W."/>
            <person name="Wu X."/>
            <person name="Zhang M."/>
            <person name="Chen T."/>
            <person name="Liu G."/>
            <person name="Dyson P."/>
        </authorList>
    </citation>
    <scope>NUCLEOTIDE SEQUENCE [LARGE SCALE GENOMIC DNA]</scope>
    <source>
        <strain evidence="2 3">SPC6</strain>
    </source>
</reference>
<dbReference type="Proteomes" id="UP000095329">
    <property type="component" value="Unassembled WGS sequence"/>
</dbReference>
<organism evidence="2 3">
    <name type="scientific">Streptomyces thermolilacinus SPC6</name>
    <dbReference type="NCBI Taxonomy" id="1306406"/>
    <lineage>
        <taxon>Bacteria</taxon>
        <taxon>Bacillati</taxon>
        <taxon>Actinomycetota</taxon>
        <taxon>Actinomycetes</taxon>
        <taxon>Kitasatosporales</taxon>
        <taxon>Streptomycetaceae</taxon>
        <taxon>Streptomyces</taxon>
    </lineage>
</organism>
<dbReference type="RefSeq" id="WP_023587333.1">
    <property type="nucleotide sequence ID" value="NZ_ASHX02000001.1"/>
</dbReference>
<evidence type="ECO:0000256" key="1">
    <source>
        <dbReference type="SAM" id="MobiDB-lite"/>
    </source>
</evidence>
<name>A0A1D3DS18_9ACTN</name>
<proteinExistence type="predicted"/>
<dbReference type="OrthoDB" id="4350650at2"/>
<dbReference type="EMBL" id="ASHX02000001">
    <property type="protein sequence ID" value="OEJ95117.1"/>
    <property type="molecule type" value="Genomic_DNA"/>
</dbReference>
<dbReference type="eggNOG" id="ENOG502ZCPR">
    <property type="taxonomic scope" value="Bacteria"/>
</dbReference>
<feature type="region of interest" description="Disordered" evidence="1">
    <location>
        <begin position="169"/>
        <end position="237"/>
    </location>
</feature>